<dbReference type="InterPro" id="IPR036249">
    <property type="entry name" value="Thioredoxin-like_sf"/>
</dbReference>
<dbReference type="KEGG" id="cmos:111445883"/>
<evidence type="ECO:0000313" key="3">
    <source>
        <dbReference type="RefSeq" id="XP_022940218.1"/>
    </source>
</evidence>
<evidence type="ECO:0000313" key="2">
    <source>
        <dbReference type="Proteomes" id="UP000504609"/>
    </source>
</evidence>
<dbReference type="RefSeq" id="XP_022940290.1">
    <property type="nucleotide sequence ID" value="XM_023084522.1"/>
</dbReference>
<dbReference type="PANTHER" id="PTHR45669:SF14">
    <property type="entry name" value="EMB|CAB81925.1-RELATED"/>
    <property type="match status" value="1"/>
</dbReference>
<proteinExistence type="predicted"/>
<accession>A0A6J1FQ52</accession>
<organism evidence="2 4">
    <name type="scientific">Cucurbita moschata</name>
    <name type="common">Winter crookneck squash</name>
    <name type="synonym">Cucurbita pepo var. moschata</name>
    <dbReference type="NCBI Taxonomy" id="3662"/>
    <lineage>
        <taxon>Eukaryota</taxon>
        <taxon>Viridiplantae</taxon>
        <taxon>Streptophyta</taxon>
        <taxon>Embryophyta</taxon>
        <taxon>Tracheophyta</taxon>
        <taxon>Spermatophyta</taxon>
        <taxon>Magnoliopsida</taxon>
        <taxon>eudicotyledons</taxon>
        <taxon>Gunneridae</taxon>
        <taxon>Pentapetalae</taxon>
        <taxon>rosids</taxon>
        <taxon>fabids</taxon>
        <taxon>Cucurbitales</taxon>
        <taxon>Cucurbitaceae</taxon>
        <taxon>Cucurbiteae</taxon>
        <taxon>Cucurbita</taxon>
    </lineage>
</organism>
<evidence type="ECO:0000259" key="1">
    <source>
        <dbReference type="Pfam" id="PF00462"/>
    </source>
</evidence>
<dbReference type="Proteomes" id="UP000504609">
    <property type="component" value="Unplaced"/>
</dbReference>
<dbReference type="CDD" id="cd03031">
    <property type="entry name" value="GRX_GRX_like"/>
    <property type="match status" value="1"/>
</dbReference>
<dbReference type="PROSITE" id="PS51354">
    <property type="entry name" value="GLUTAREDOXIN_2"/>
    <property type="match status" value="1"/>
</dbReference>
<dbReference type="InterPro" id="IPR002109">
    <property type="entry name" value="Glutaredoxin"/>
</dbReference>
<dbReference type="Gene3D" id="3.40.30.10">
    <property type="entry name" value="Glutaredoxin"/>
    <property type="match status" value="1"/>
</dbReference>
<dbReference type="AlphaFoldDB" id="A0A6J1FQ52"/>
<sequence>MKGKLLKKMKLYPSISSLKQRISLLSDPTEKTCSHLCETPPVFQEQISKNSSSNFRVSLPVVECSTISQHVKDLKDAESELEISVSDRNHLGPFIKSEEILAAKKNSEAPCLSGRITMEPRGWFQVKVDNHEERSSLLDFEERCPPGGSESVIFYSTSLRGIRKTFDKCNGIRFLLESFKVLFMERDVSMHLEFREELWDVLGAKVIPPQLFIKGRYIGGAEQVVALHEQGKLRKLLDGIPLDLANSPCSCCANTRFLVCPSCNGSRKVLKDDHDHDHDHDHDNNNGLYIRCPDCNENGLAKCPICC</sequence>
<feature type="domain" description="Glutaredoxin" evidence="1">
    <location>
        <begin position="153"/>
        <end position="218"/>
    </location>
</feature>
<dbReference type="SUPFAM" id="SSF52833">
    <property type="entry name" value="Thioredoxin-like"/>
    <property type="match status" value="1"/>
</dbReference>
<dbReference type="Pfam" id="PF00462">
    <property type="entry name" value="Glutaredoxin"/>
    <property type="match status" value="1"/>
</dbReference>
<evidence type="ECO:0000313" key="5">
    <source>
        <dbReference type="RefSeq" id="XP_022940365.1"/>
    </source>
</evidence>
<dbReference type="RefSeq" id="XP_022940365.1">
    <property type="nucleotide sequence ID" value="XM_023084597.1"/>
</dbReference>
<name>A0A6J1FQ52_CUCMO</name>
<protein>
    <submittedName>
        <fullName evidence="3 4">Uncharacterized protein At3g28850-like isoform X1</fullName>
    </submittedName>
</protein>
<evidence type="ECO:0000313" key="4">
    <source>
        <dbReference type="RefSeq" id="XP_022940290.1"/>
    </source>
</evidence>
<keyword evidence="2" id="KW-1185">Reference proteome</keyword>
<gene>
    <name evidence="3 4 5" type="primary">LOC111445883</name>
</gene>
<dbReference type="PANTHER" id="PTHR45669">
    <property type="entry name" value="GLUTAREDOXIN DOMAIN-CONTAINING CYSTEINE-RICH PROTEIN CG12206-RELATED"/>
    <property type="match status" value="1"/>
</dbReference>
<reference evidence="3 4" key="1">
    <citation type="submission" date="2025-04" db="UniProtKB">
        <authorList>
            <consortium name="RefSeq"/>
        </authorList>
    </citation>
    <scope>IDENTIFICATION</scope>
    <source>
        <tissue evidence="3 4">Young leaves</tissue>
    </source>
</reference>
<dbReference type="GeneID" id="111445883"/>
<dbReference type="RefSeq" id="XP_022940218.1">
    <property type="nucleotide sequence ID" value="XM_023084450.1"/>
</dbReference>
<dbReference type="Pfam" id="PF23733">
    <property type="entry name" value="GRXCR1-2_C"/>
    <property type="match status" value="1"/>
</dbReference>